<dbReference type="InterPro" id="IPR036415">
    <property type="entry name" value="Lamin_tail_dom_sf"/>
</dbReference>
<evidence type="ECO:0000259" key="2">
    <source>
        <dbReference type="Pfam" id="PF00932"/>
    </source>
</evidence>
<keyword evidence="1" id="KW-0732">Signal</keyword>
<name>A0A3E1Y9N1_9BACT</name>
<dbReference type="Proteomes" id="UP000260644">
    <property type="component" value="Unassembled WGS sequence"/>
</dbReference>
<dbReference type="EMBL" id="QPMM01000006">
    <property type="protein sequence ID" value="RFS22378.1"/>
    <property type="molecule type" value="Genomic_DNA"/>
</dbReference>
<feature type="signal peptide" evidence="1">
    <location>
        <begin position="1"/>
        <end position="19"/>
    </location>
</feature>
<accession>A0A3E1Y9N1</accession>
<reference evidence="3 4" key="1">
    <citation type="submission" date="2018-07" db="EMBL/GenBank/DDBJ databases">
        <title>Chitinophaga K2CV101002-2 sp. nov., isolated from a monsoon evergreen broad-leaved forest soil.</title>
        <authorList>
            <person name="Lv Y."/>
        </authorList>
    </citation>
    <scope>NUCLEOTIDE SEQUENCE [LARGE SCALE GENOMIC DNA]</scope>
    <source>
        <strain evidence="3 4">GDMCC 1.1288</strain>
    </source>
</reference>
<dbReference type="Gene3D" id="2.60.40.4070">
    <property type="match status" value="1"/>
</dbReference>
<feature type="chain" id="PRO_5017771797" description="LTD domain-containing protein" evidence="1">
    <location>
        <begin position="20"/>
        <end position="566"/>
    </location>
</feature>
<comment type="caution">
    <text evidence="3">The sequence shown here is derived from an EMBL/GenBank/DDBJ whole genome shotgun (WGS) entry which is preliminary data.</text>
</comment>
<dbReference type="AlphaFoldDB" id="A0A3E1Y9N1"/>
<feature type="domain" description="LTD" evidence="2">
    <location>
        <begin position="285"/>
        <end position="405"/>
    </location>
</feature>
<sequence length="566" mass="62810">MRLPVVCSLLVLICCTAFSQNPEIYDVVIHEVLPKPTPVLALPPYEYIELYNRSVHSYNLENWQLKVNSRTVSLPAYLLKPDSLIVFCSVAGAEAYHQSNIVGISRFPAISDDTALITLFDSKHKVIHAIDYNQGWYGSVSKNGKSLEMIDIGKPCYEKANWLPSSSSTGGTPGTMNSVHGQWTDDSRPDLLYAVWLDSLTIRLLFSKSLDSSIATNPTYYKISPDLPLKAIKAVPPLFKEVDLSLLDPVYTEVLYQITTNGLLDCTGKESDLYNTTILGKGKKPQKGNIVINELLVNPSPGIPKFIEVYNRSDKPIALDQLYFSSRKKDGSLSTFRKLAVLPRILPASDYLAFTTNAEALCQHFICKAKDKIATINSLPTMAMDEGSVILLSADSTIIDDVRYSDSLFFPLMTNNRDVSIERLSPEQASDISSNWHTASNIYNGATPGFENSQRWVAAVNPPIIAIQPALITPDLIIDNKAILSWELPQPGYVGNVNIYDIQGKLVRQLARNILLGNSGNLSWNGTNEASEILPSGVYIFLIEIFNLQGSIMRWKRTVTLARKLK</sequence>
<organism evidence="3 4">
    <name type="scientific">Chitinophaga silvatica</name>
    <dbReference type="NCBI Taxonomy" id="2282649"/>
    <lineage>
        <taxon>Bacteria</taxon>
        <taxon>Pseudomonadati</taxon>
        <taxon>Bacteroidota</taxon>
        <taxon>Chitinophagia</taxon>
        <taxon>Chitinophagales</taxon>
        <taxon>Chitinophagaceae</taxon>
        <taxon>Chitinophaga</taxon>
    </lineage>
</organism>
<dbReference type="OrthoDB" id="9758406at2"/>
<dbReference type="InterPro" id="IPR001322">
    <property type="entry name" value="Lamin_tail_dom"/>
</dbReference>
<feature type="domain" description="LTD" evidence="2">
    <location>
        <begin position="26"/>
        <end position="133"/>
    </location>
</feature>
<dbReference type="RefSeq" id="WP_116975775.1">
    <property type="nucleotide sequence ID" value="NZ_QPMM01000006.1"/>
</dbReference>
<evidence type="ECO:0000313" key="3">
    <source>
        <dbReference type="EMBL" id="RFS22378.1"/>
    </source>
</evidence>
<evidence type="ECO:0000313" key="4">
    <source>
        <dbReference type="Proteomes" id="UP000260644"/>
    </source>
</evidence>
<evidence type="ECO:0000256" key="1">
    <source>
        <dbReference type="SAM" id="SignalP"/>
    </source>
</evidence>
<dbReference type="Pfam" id="PF00932">
    <property type="entry name" value="LTD"/>
    <property type="match status" value="2"/>
</dbReference>
<protein>
    <recommendedName>
        <fullName evidence="2">LTD domain-containing protein</fullName>
    </recommendedName>
</protein>
<gene>
    <name evidence="3" type="ORF">DVR12_11225</name>
</gene>
<dbReference type="SUPFAM" id="SSF74853">
    <property type="entry name" value="Lamin A/C globular tail domain"/>
    <property type="match status" value="1"/>
</dbReference>
<keyword evidence="4" id="KW-1185">Reference proteome</keyword>
<proteinExistence type="predicted"/>